<evidence type="ECO:0000256" key="3">
    <source>
        <dbReference type="ARBA" id="ARBA00022676"/>
    </source>
</evidence>
<organism evidence="7 8">
    <name type="scientific">Leersia perrieri</name>
    <dbReference type="NCBI Taxonomy" id="77586"/>
    <lineage>
        <taxon>Eukaryota</taxon>
        <taxon>Viridiplantae</taxon>
        <taxon>Streptophyta</taxon>
        <taxon>Embryophyta</taxon>
        <taxon>Tracheophyta</taxon>
        <taxon>Spermatophyta</taxon>
        <taxon>Magnoliopsida</taxon>
        <taxon>Liliopsida</taxon>
        <taxon>Poales</taxon>
        <taxon>Poaceae</taxon>
        <taxon>BOP clade</taxon>
        <taxon>Oryzoideae</taxon>
        <taxon>Oryzeae</taxon>
        <taxon>Oryzinae</taxon>
        <taxon>Leersia</taxon>
    </lineage>
</organism>
<reference evidence="7 8" key="1">
    <citation type="submission" date="2012-08" db="EMBL/GenBank/DDBJ databases">
        <title>Oryza genome evolution.</title>
        <authorList>
            <person name="Wing R.A."/>
        </authorList>
    </citation>
    <scope>NUCLEOTIDE SEQUENCE</scope>
</reference>
<dbReference type="FunFam" id="3.40.50.2000:FF:000057">
    <property type="entry name" value="Glycosyltransferase"/>
    <property type="match status" value="1"/>
</dbReference>
<protein>
    <recommendedName>
        <fullName evidence="6">Deoxynivalenol-UDP-glucosyltransferase</fullName>
    </recommendedName>
</protein>
<dbReference type="SUPFAM" id="SSF53756">
    <property type="entry name" value="UDP-Glycosyltransferase/glycogen phosphorylase"/>
    <property type="match status" value="1"/>
</dbReference>
<proteinExistence type="inferred from homology"/>
<dbReference type="STRING" id="77586.A0A0D9XFQ3"/>
<dbReference type="Gramene" id="LPERR09G12710.1">
    <property type="protein sequence ID" value="LPERR09G12710.1"/>
    <property type="gene ID" value="LPERR09G12710"/>
</dbReference>
<dbReference type="InterPro" id="IPR002213">
    <property type="entry name" value="UDP_glucos_trans"/>
</dbReference>
<dbReference type="Proteomes" id="UP000032180">
    <property type="component" value="Chromosome 9"/>
</dbReference>
<comment type="function">
    <text evidence="5">Involved in the detoxification of the Fusarium mycotoxin deoxynivalenol by the transfer of glucose from UDP-D-glucose to the hydroxyl group at C-3, forming deoxynivalenol-3-O-beta-D-glucoside.</text>
</comment>
<sequence length="349" mass="37789">MAAESEHGGIHVVLLPYPSQGHVNPILQFAKRLAAHPGVRCTLAVTRFMLLQGEPSTGAVHVAAISDGCDAGGFREARDVDDYLSRLEAHGSDTVDALLRGEAELGRPAHALVYDSFLSWAPRVAARHVAASASFFTQACAVNVAYGHAFAGQIRLPGDEETTLRLPGLSVGLRVDDLPTFIADTSDCPAYLNLVVSQFKNLEMADHVLVNSFHELQPQESEHMASTWRARMVGPTVPSAYLDNRLPDDTSYGFHLFSPETVATRAWLDARPPRSVVYVSFGSVATPSPSQMAEIADGLYNVGKPFLWVVRSSETSKIPDGFVDKVTVAKRGIIVTWCPQLEPIRQTGG</sequence>
<evidence type="ECO:0000256" key="4">
    <source>
        <dbReference type="ARBA" id="ARBA00022679"/>
    </source>
</evidence>
<evidence type="ECO:0000256" key="1">
    <source>
        <dbReference type="ARBA" id="ARBA00009995"/>
    </source>
</evidence>
<keyword evidence="8" id="KW-1185">Reference proteome</keyword>
<dbReference type="HOGENOM" id="CLU_001724_0_1_1"/>
<dbReference type="GO" id="GO:0098754">
    <property type="term" value="P:detoxification"/>
    <property type="evidence" value="ECO:0007669"/>
    <property type="project" value="UniProtKB-ARBA"/>
</dbReference>
<comment type="similarity">
    <text evidence="1">Belongs to the UDP-glycosyltransferase family.</text>
</comment>
<dbReference type="PANTHER" id="PTHR11926">
    <property type="entry name" value="GLUCOSYL/GLUCURONOSYL TRANSFERASES"/>
    <property type="match status" value="1"/>
</dbReference>
<evidence type="ECO:0000313" key="7">
    <source>
        <dbReference type="EnsemblPlants" id="LPERR09G12710.1"/>
    </source>
</evidence>
<dbReference type="eggNOG" id="KOG1192">
    <property type="taxonomic scope" value="Eukaryota"/>
</dbReference>
<keyword evidence="3" id="KW-0328">Glycosyltransferase</keyword>
<evidence type="ECO:0000256" key="6">
    <source>
        <dbReference type="ARBA" id="ARBA00077935"/>
    </source>
</evidence>
<name>A0A0D9XFQ3_9ORYZ</name>
<dbReference type="GO" id="GO:0080043">
    <property type="term" value="F:quercetin 3-O-glucosyltransferase activity"/>
    <property type="evidence" value="ECO:0007669"/>
    <property type="project" value="TreeGrafter"/>
</dbReference>
<evidence type="ECO:0000256" key="5">
    <source>
        <dbReference type="ARBA" id="ARBA00058521"/>
    </source>
</evidence>
<dbReference type="CDD" id="cd03784">
    <property type="entry name" value="GT1_Gtf-like"/>
    <property type="match status" value="1"/>
</dbReference>
<keyword evidence="4" id="KW-0808">Transferase</keyword>
<reference evidence="7" key="3">
    <citation type="submission" date="2015-04" db="UniProtKB">
        <authorList>
            <consortium name="EnsemblPlants"/>
        </authorList>
    </citation>
    <scope>IDENTIFICATION</scope>
</reference>
<evidence type="ECO:0000313" key="8">
    <source>
        <dbReference type="Proteomes" id="UP000032180"/>
    </source>
</evidence>
<dbReference type="Pfam" id="PF00201">
    <property type="entry name" value="UDPGT"/>
    <property type="match status" value="1"/>
</dbReference>
<dbReference type="Gene3D" id="3.40.50.2000">
    <property type="entry name" value="Glycogen Phosphorylase B"/>
    <property type="match status" value="2"/>
</dbReference>
<dbReference type="PANTHER" id="PTHR11926:SF1553">
    <property type="entry name" value="GLYCOSYLTRANSFERASE"/>
    <property type="match status" value="1"/>
</dbReference>
<reference evidence="8" key="2">
    <citation type="submission" date="2013-12" db="EMBL/GenBank/DDBJ databases">
        <authorList>
            <person name="Yu Y."/>
            <person name="Lee S."/>
            <person name="de Baynast K."/>
            <person name="Wissotski M."/>
            <person name="Liu L."/>
            <person name="Talag J."/>
            <person name="Goicoechea J."/>
            <person name="Angelova A."/>
            <person name="Jetty R."/>
            <person name="Kudrna D."/>
            <person name="Golser W."/>
            <person name="Rivera L."/>
            <person name="Zhang J."/>
            <person name="Wing R."/>
        </authorList>
    </citation>
    <scope>NUCLEOTIDE SEQUENCE</scope>
</reference>
<dbReference type="GO" id="GO:0080044">
    <property type="term" value="F:quercetin 7-O-glucosyltransferase activity"/>
    <property type="evidence" value="ECO:0007669"/>
    <property type="project" value="TreeGrafter"/>
</dbReference>
<dbReference type="EnsemblPlants" id="LPERR09G12710.1">
    <property type="protein sequence ID" value="LPERR09G12710.1"/>
    <property type="gene ID" value="LPERR09G12710"/>
</dbReference>
<keyword evidence="2" id="KW-0216">Detoxification</keyword>
<dbReference type="AlphaFoldDB" id="A0A0D9XFQ3"/>
<evidence type="ECO:0000256" key="2">
    <source>
        <dbReference type="ARBA" id="ARBA00022575"/>
    </source>
</evidence>
<accession>A0A0D9XFQ3</accession>